<feature type="transmembrane region" description="Helical" evidence="16">
    <location>
        <begin position="831"/>
        <end position="851"/>
    </location>
</feature>
<keyword evidence="7" id="KW-0547">Nucleotide-binding</keyword>
<comment type="subcellular location">
    <subcellularLocation>
        <location evidence="1">Membrane</location>
        <topology evidence="1">Multi-pass membrane protein</topology>
    </subcellularLocation>
</comment>
<feature type="domain" description="Cation-transporting P-type ATPase C-terminal" evidence="18">
    <location>
        <begin position="708"/>
        <end position="884"/>
    </location>
</feature>
<evidence type="ECO:0000313" key="21">
    <source>
        <dbReference type="Proteomes" id="UP000242497"/>
    </source>
</evidence>
<evidence type="ECO:0000256" key="3">
    <source>
        <dbReference type="ARBA" id="ARBA00022448"/>
    </source>
</evidence>
<dbReference type="EMBL" id="FRAE01000116">
    <property type="protein sequence ID" value="SHK63315.1"/>
    <property type="molecule type" value="Genomic_DNA"/>
</dbReference>
<evidence type="ECO:0000259" key="17">
    <source>
        <dbReference type="Pfam" id="PF00122"/>
    </source>
</evidence>
<sequence>MKNDIKGLDEQAVEESRKQYGSNKLTEQEVEGFWDKLKENFEDPIIKILILALVMNVIFFFLGKTEWYESLGIAFAVFIATFVATWSEHSNEVSFQKLQEDASKIKCKVYRNSKIDEILIDDIVVGDFVLLQSGDKIPADGILIEGTLQVDQSVLNGESKEAEKKAIPKDYKYNNEESVDFLDAYKVFRGTVISSGEAILQVKTVGDNTFYGKLAQELQTEERDSPLKVKLGHLADGISKFGYIGGSLIALSFMFKKIVIDNGYNIGSILSYASDWTNVVNDLVTAVILAIIIIVVAVPEGLPMMIAMVLSLNMKKLLDDNILVRKLIGIETSGSLNILFSDKTGTITKGQLEVVTFVDGENKSYSTFNEITGELNKLLDLSITQNTNAVVAECDETGWYQIIGGNATERAVLGFINNFSKNKFNIEKVYSIPFSSEKKFSATQVKGEYNLTLLKGAPEKILEKCNYYYDKNGNRKKLINKNTLEDTIDNLASRSIRVIAVATTHENLEEDKNLEDLTLVGIMGIRDDLREESKEAIKEVQEAGIQVVMITGDRKETAVAIAKESGLLRYEDEIVLTSSEIQKLSDEDLKKMLPKIRVIARALPTDKSRLVKIAQELDLVVGMTGDGVNDSPALKKADVGFAMGSGTEVAKEAGDIVVLDDNFFSISKAVLYGRTIYHSIRKFITYQLTVNVAAILIAFLGPFIGINLPLSMTQMLWVNLVMDTLAALAFGGEVALRKYMQEVPKKRTESIISKDMWSSILINGVFIAGISVFFLKSFYIREVFRTGLEGNEDIYFLTGFFAFFIFLNAFNTFNARTNELNLFDHILENKGFLKVVGIIFAVQVVFTYIGGEVLRTAGLTLSEWLYVISLSILIIPVDLIRKFIRDFVLKEKVEDGL</sequence>
<evidence type="ECO:0000256" key="1">
    <source>
        <dbReference type="ARBA" id="ARBA00004141"/>
    </source>
</evidence>
<dbReference type="Pfam" id="PF00689">
    <property type="entry name" value="Cation_ATPase_C"/>
    <property type="match status" value="1"/>
</dbReference>
<dbReference type="InterPro" id="IPR023299">
    <property type="entry name" value="ATPase_P-typ_cyto_dom_N"/>
</dbReference>
<evidence type="ECO:0000256" key="6">
    <source>
        <dbReference type="ARBA" id="ARBA00022723"/>
    </source>
</evidence>
<feature type="transmembrane region" description="Helical" evidence="16">
    <location>
        <begin position="68"/>
        <end position="87"/>
    </location>
</feature>
<feature type="transmembrane region" description="Helical" evidence="16">
    <location>
        <begin position="716"/>
        <end position="736"/>
    </location>
</feature>
<dbReference type="GO" id="GO:0005524">
    <property type="term" value="F:ATP binding"/>
    <property type="evidence" value="ECO:0007669"/>
    <property type="project" value="UniProtKB-KW"/>
</dbReference>
<reference evidence="21" key="1">
    <citation type="submission" date="2016-11" db="EMBL/GenBank/DDBJ databases">
        <authorList>
            <person name="Varghese N."/>
            <person name="Submissions S."/>
        </authorList>
    </citation>
    <scope>NUCLEOTIDE SEQUENCE [LARGE SCALE GENOMIC DNA]</scope>
    <source>
        <strain evidence="21">DSM 15518</strain>
    </source>
</reference>
<evidence type="ECO:0000256" key="5">
    <source>
        <dbReference type="ARBA" id="ARBA00022692"/>
    </source>
</evidence>
<dbReference type="InterPro" id="IPR044492">
    <property type="entry name" value="P_typ_ATPase_HD_dom"/>
</dbReference>
<feature type="transmembrane region" description="Helical" evidence="16">
    <location>
        <begin position="794"/>
        <end position="810"/>
    </location>
</feature>
<dbReference type="GO" id="GO:0005388">
    <property type="term" value="F:P-type calcium transporter activity"/>
    <property type="evidence" value="ECO:0007669"/>
    <property type="project" value="UniProtKB-EC"/>
</dbReference>
<gene>
    <name evidence="20" type="ORF">SAMN02744037_02722</name>
</gene>
<name>A0A1M6U224_9FIRM</name>
<keyword evidence="8" id="KW-0106">Calcium</keyword>
<dbReference type="RefSeq" id="WP_072890940.1">
    <property type="nucleotide sequence ID" value="NZ_FRAE01000116.1"/>
</dbReference>
<dbReference type="PANTHER" id="PTHR24093">
    <property type="entry name" value="CATION TRANSPORTING ATPASE"/>
    <property type="match status" value="1"/>
</dbReference>
<dbReference type="SUPFAM" id="SSF81660">
    <property type="entry name" value="Metal cation-transporting ATPase, ATP-binding domain N"/>
    <property type="match status" value="1"/>
</dbReference>
<evidence type="ECO:0000256" key="16">
    <source>
        <dbReference type="SAM" id="Phobius"/>
    </source>
</evidence>
<dbReference type="InterPro" id="IPR018303">
    <property type="entry name" value="ATPase_P-typ_P_site"/>
</dbReference>
<keyword evidence="21" id="KW-1185">Reference proteome</keyword>
<dbReference type="Gene3D" id="1.20.1110.10">
    <property type="entry name" value="Calcium-transporting ATPase, transmembrane domain"/>
    <property type="match status" value="1"/>
</dbReference>
<evidence type="ECO:0000256" key="12">
    <source>
        <dbReference type="ARBA" id="ARBA00022989"/>
    </source>
</evidence>
<dbReference type="SFLD" id="SFLDG00002">
    <property type="entry name" value="C1.7:_P-type_atpase_like"/>
    <property type="match status" value="1"/>
</dbReference>
<dbReference type="Pfam" id="PF00690">
    <property type="entry name" value="Cation_ATPase_N"/>
    <property type="match status" value="1"/>
</dbReference>
<dbReference type="PANTHER" id="PTHR24093:SF477">
    <property type="entry name" value="CALCIUM-TRANSPORTING ATPASE"/>
    <property type="match status" value="1"/>
</dbReference>
<dbReference type="InterPro" id="IPR023214">
    <property type="entry name" value="HAD_sf"/>
</dbReference>
<proteinExistence type="predicted"/>
<keyword evidence="10" id="KW-0460">Magnesium</keyword>
<dbReference type="GO" id="GO:0016887">
    <property type="term" value="F:ATP hydrolysis activity"/>
    <property type="evidence" value="ECO:0007669"/>
    <property type="project" value="InterPro"/>
</dbReference>
<dbReference type="Pfam" id="PF13246">
    <property type="entry name" value="Cation_ATPase"/>
    <property type="match status" value="1"/>
</dbReference>
<evidence type="ECO:0000256" key="11">
    <source>
        <dbReference type="ARBA" id="ARBA00022967"/>
    </source>
</evidence>
<keyword evidence="5 16" id="KW-0812">Transmembrane</keyword>
<feature type="transmembrane region" description="Helical" evidence="16">
    <location>
        <begin position="863"/>
        <end position="880"/>
    </location>
</feature>
<keyword evidence="15" id="KW-0175">Coiled coil</keyword>
<evidence type="ECO:0000256" key="9">
    <source>
        <dbReference type="ARBA" id="ARBA00022840"/>
    </source>
</evidence>
<accession>A0A1M6U224</accession>
<dbReference type="InterPro" id="IPR036412">
    <property type="entry name" value="HAD-like_sf"/>
</dbReference>
<feature type="domain" description="Cation-transporting P-type ATPase N-terminal" evidence="19">
    <location>
        <begin position="4"/>
        <end position="54"/>
    </location>
</feature>
<feature type="domain" description="P-type ATPase A" evidence="17">
    <location>
        <begin position="104"/>
        <end position="218"/>
    </location>
</feature>
<dbReference type="NCBIfam" id="TIGR01517">
    <property type="entry name" value="ATPase-IIB_Ca"/>
    <property type="match status" value="1"/>
</dbReference>
<dbReference type="InterPro" id="IPR004014">
    <property type="entry name" value="ATPase_P-typ_cation-transptr_N"/>
</dbReference>
<feature type="transmembrane region" description="Helical" evidence="16">
    <location>
        <begin position="756"/>
        <end position="774"/>
    </location>
</feature>
<evidence type="ECO:0000259" key="18">
    <source>
        <dbReference type="Pfam" id="PF00689"/>
    </source>
</evidence>
<evidence type="ECO:0000256" key="13">
    <source>
        <dbReference type="ARBA" id="ARBA00023065"/>
    </source>
</evidence>
<dbReference type="Pfam" id="PF00122">
    <property type="entry name" value="E1-E2_ATPase"/>
    <property type="match status" value="1"/>
</dbReference>
<evidence type="ECO:0000313" key="20">
    <source>
        <dbReference type="EMBL" id="SHK63315.1"/>
    </source>
</evidence>
<dbReference type="AlphaFoldDB" id="A0A1M6U224"/>
<dbReference type="PRINTS" id="PR00120">
    <property type="entry name" value="HATPASE"/>
</dbReference>
<organism evidence="20 21">
    <name type="scientific">Tepidibacter formicigenes DSM 15518</name>
    <dbReference type="NCBI Taxonomy" id="1123349"/>
    <lineage>
        <taxon>Bacteria</taxon>
        <taxon>Bacillati</taxon>
        <taxon>Bacillota</taxon>
        <taxon>Clostridia</taxon>
        <taxon>Peptostreptococcales</taxon>
        <taxon>Peptostreptococcaceae</taxon>
        <taxon>Tepidibacter</taxon>
    </lineage>
</organism>
<evidence type="ECO:0000256" key="8">
    <source>
        <dbReference type="ARBA" id="ARBA00022837"/>
    </source>
</evidence>
<dbReference type="InterPro" id="IPR023298">
    <property type="entry name" value="ATPase_P-typ_TM_dom_sf"/>
</dbReference>
<dbReference type="OrthoDB" id="9760364at2"/>
<dbReference type="InterPro" id="IPR008250">
    <property type="entry name" value="ATPase_P-typ_transduc_dom_A_sf"/>
</dbReference>
<keyword evidence="6" id="KW-0479">Metal-binding</keyword>
<keyword evidence="9" id="KW-0067">ATP-binding</keyword>
<evidence type="ECO:0000256" key="15">
    <source>
        <dbReference type="SAM" id="Coils"/>
    </source>
</evidence>
<feature type="transmembrane region" description="Helical" evidence="16">
    <location>
        <begin position="45"/>
        <end position="62"/>
    </location>
</feature>
<dbReference type="SFLD" id="SFLDS00003">
    <property type="entry name" value="Haloacid_Dehalogenase"/>
    <property type="match status" value="1"/>
</dbReference>
<feature type="transmembrane region" description="Helical" evidence="16">
    <location>
        <begin position="683"/>
        <end position="704"/>
    </location>
</feature>
<dbReference type="SUPFAM" id="SSF81665">
    <property type="entry name" value="Calcium ATPase, transmembrane domain M"/>
    <property type="match status" value="1"/>
</dbReference>
<dbReference type="SFLD" id="SFLDF00027">
    <property type="entry name" value="p-type_atpase"/>
    <property type="match status" value="1"/>
</dbReference>
<dbReference type="Proteomes" id="UP000242497">
    <property type="component" value="Unassembled WGS sequence"/>
</dbReference>
<dbReference type="SUPFAM" id="SSF56784">
    <property type="entry name" value="HAD-like"/>
    <property type="match status" value="1"/>
</dbReference>
<feature type="transmembrane region" description="Helical" evidence="16">
    <location>
        <begin position="283"/>
        <end position="310"/>
    </location>
</feature>
<keyword evidence="4" id="KW-0109">Calcium transport</keyword>
<feature type="coiled-coil region" evidence="15">
    <location>
        <begin position="526"/>
        <end position="587"/>
    </location>
</feature>
<evidence type="ECO:0000256" key="4">
    <source>
        <dbReference type="ARBA" id="ARBA00022568"/>
    </source>
</evidence>
<dbReference type="NCBIfam" id="TIGR01494">
    <property type="entry name" value="ATPase_P-type"/>
    <property type="match status" value="2"/>
</dbReference>
<evidence type="ECO:0000256" key="14">
    <source>
        <dbReference type="ARBA" id="ARBA00023136"/>
    </source>
</evidence>
<dbReference type="InterPro" id="IPR059000">
    <property type="entry name" value="ATPase_P-type_domA"/>
</dbReference>
<dbReference type="InterPro" id="IPR001757">
    <property type="entry name" value="P_typ_ATPase"/>
</dbReference>
<dbReference type="EC" id="7.2.2.10" evidence="2"/>
<dbReference type="Gene3D" id="3.40.50.1000">
    <property type="entry name" value="HAD superfamily/HAD-like"/>
    <property type="match status" value="1"/>
</dbReference>
<keyword evidence="13" id="KW-0406">Ion transport</keyword>
<keyword evidence="3" id="KW-0813">Transport</keyword>
<dbReference type="Gene3D" id="3.40.1110.10">
    <property type="entry name" value="Calcium-transporting ATPase, cytoplasmic domain N"/>
    <property type="match status" value="1"/>
</dbReference>
<dbReference type="InterPro" id="IPR006408">
    <property type="entry name" value="P-type_ATPase_IIB"/>
</dbReference>
<dbReference type="GO" id="GO:0046872">
    <property type="term" value="F:metal ion binding"/>
    <property type="evidence" value="ECO:0007669"/>
    <property type="project" value="UniProtKB-KW"/>
</dbReference>
<protein>
    <recommendedName>
        <fullName evidence="2">P-type Ca(2+) transporter</fullName>
        <ecNumber evidence="2">7.2.2.10</ecNumber>
    </recommendedName>
</protein>
<evidence type="ECO:0000256" key="10">
    <source>
        <dbReference type="ARBA" id="ARBA00022842"/>
    </source>
</evidence>
<dbReference type="STRING" id="1123349.SAMN02744037_02722"/>
<keyword evidence="11" id="KW-1278">Translocase</keyword>
<evidence type="ECO:0000256" key="7">
    <source>
        <dbReference type="ARBA" id="ARBA00022741"/>
    </source>
</evidence>
<evidence type="ECO:0000259" key="19">
    <source>
        <dbReference type="Pfam" id="PF00690"/>
    </source>
</evidence>
<evidence type="ECO:0000256" key="2">
    <source>
        <dbReference type="ARBA" id="ARBA00012790"/>
    </source>
</evidence>
<dbReference type="PRINTS" id="PR00119">
    <property type="entry name" value="CATATPASE"/>
</dbReference>
<keyword evidence="14 16" id="KW-0472">Membrane</keyword>
<dbReference type="InterPro" id="IPR006068">
    <property type="entry name" value="ATPase_P-typ_cation-transptr_C"/>
</dbReference>
<dbReference type="Gene3D" id="2.70.150.10">
    <property type="entry name" value="Calcium-transporting ATPase, cytoplasmic transduction domain A"/>
    <property type="match status" value="1"/>
</dbReference>
<dbReference type="PROSITE" id="PS00154">
    <property type="entry name" value="ATPASE_E1_E2"/>
    <property type="match status" value="1"/>
</dbReference>
<keyword evidence="12 16" id="KW-1133">Transmembrane helix</keyword>
<dbReference type="SUPFAM" id="SSF81653">
    <property type="entry name" value="Calcium ATPase, transduction domain A"/>
    <property type="match status" value="1"/>
</dbReference>
<dbReference type="GO" id="GO:0005886">
    <property type="term" value="C:plasma membrane"/>
    <property type="evidence" value="ECO:0007669"/>
    <property type="project" value="TreeGrafter"/>
</dbReference>